<protein>
    <submittedName>
        <fullName evidence="1">Uncharacterized protein</fullName>
    </submittedName>
</protein>
<dbReference type="Proteomes" id="UP000253075">
    <property type="component" value="Unassembled WGS sequence"/>
</dbReference>
<comment type="caution">
    <text evidence="1">The sequence shown here is derived from an EMBL/GenBank/DDBJ whole genome shotgun (WGS) entry which is preliminary data.</text>
</comment>
<sequence length="59" mass="6806">MGRFLKKGNGSDVAILNGNYPAFNCLSPYIFVCYQELVEDTELNRIAGERMRQRHRLAE</sequence>
<dbReference type="AlphaFoldDB" id="A0ABD7G5N7"/>
<gene>
    <name evidence="1" type="ORF">C6C11_15395</name>
</gene>
<evidence type="ECO:0000313" key="2">
    <source>
        <dbReference type="Proteomes" id="UP000253075"/>
    </source>
</evidence>
<dbReference type="EMBL" id="PUTQ01000022">
    <property type="protein sequence ID" value="RCF47953.1"/>
    <property type="molecule type" value="Genomic_DNA"/>
</dbReference>
<reference evidence="2" key="2">
    <citation type="submission" date="2018-02" db="EMBL/GenBank/DDBJ databases">
        <title>Phenotypic characterization and whole genome analysis of multidrug-resistant, extended-spectrum beta-lactamase-producing bacteria isolated from dogs in Germany.</title>
        <authorList>
            <person name="Williamson C."/>
        </authorList>
    </citation>
    <scope>NUCLEOTIDE SEQUENCE [LARGE SCALE GENOMIC DNA]</scope>
    <source>
        <strain evidence="2">AFG_SD03_1510_Ahy_093</strain>
    </source>
</reference>
<accession>A0ABD7G5N7</accession>
<organism evidence="1 2">
    <name type="scientific">Aeromonas hydrophila</name>
    <dbReference type="NCBI Taxonomy" id="644"/>
    <lineage>
        <taxon>Bacteria</taxon>
        <taxon>Pseudomonadati</taxon>
        <taxon>Pseudomonadota</taxon>
        <taxon>Gammaproteobacteria</taxon>
        <taxon>Aeromonadales</taxon>
        <taxon>Aeromonadaceae</taxon>
        <taxon>Aeromonas</taxon>
    </lineage>
</organism>
<reference evidence="1 2" key="1">
    <citation type="journal article" date="2018" name="PLoS ONE">
        <title>Phenotypic characterization and whole genome analysis of extended-spectrum beta-lactamase-producing bacteria isolated from dogs in Germany.</title>
        <authorList>
            <person name="Boehmer T."/>
            <person name="Vogler A.J."/>
            <person name="Thomas A."/>
            <person name="Sauer S."/>
            <person name="Hergenroether M."/>
            <person name="Straubinger R.K."/>
            <person name="Birdsell D."/>
            <person name="Keim P."/>
            <person name="Sahl J.W."/>
            <person name="Williamson C.H."/>
            <person name="Riehm J.M."/>
        </authorList>
    </citation>
    <scope>NUCLEOTIDE SEQUENCE [LARGE SCALE GENOMIC DNA]</scope>
    <source>
        <strain evidence="1 2">AFG_SD03_1510_Ahy_093</strain>
    </source>
</reference>
<name>A0ABD7G5N7_AERHY</name>
<evidence type="ECO:0000313" key="1">
    <source>
        <dbReference type="EMBL" id="RCF47953.1"/>
    </source>
</evidence>
<proteinExistence type="predicted"/>